<gene>
    <name evidence="6" type="ORF">GO986_13660</name>
</gene>
<feature type="short sequence motif" description="GXSXG" evidence="4">
    <location>
        <begin position="37"/>
        <end position="41"/>
    </location>
</feature>
<dbReference type="PANTHER" id="PTHR14226:SF76">
    <property type="entry name" value="NTE FAMILY PROTEIN RSSA"/>
    <property type="match status" value="1"/>
</dbReference>
<reference evidence="6 7" key="1">
    <citation type="submission" date="2019-12" db="EMBL/GenBank/DDBJ databases">
        <title>Deinococcus sp. HMF7620 Genome sequencing and assembly.</title>
        <authorList>
            <person name="Kang H."/>
            <person name="Kim H."/>
            <person name="Joh K."/>
        </authorList>
    </citation>
    <scope>NUCLEOTIDE SEQUENCE [LARGE SCALE GENOMIC DNA]</scope>
    <source>
        <strain evidence="6 7">HMF7620</strain>
    </source>
</reference>
<dbReference type="RefSeq" id="WP_369409371.1">
    <property type="nucleotide sequence ID" value="NZ_WQLB01000019.1"/>
</dbReference>
<sequence>MKGYGLVLGGGGARGLAHVGVWEVLQAHGLRPGVVAGTSMGGLVGAFIAAGYSAADLERLARGVSWRRLLDFRPSPGLLRQSALRAWLSHHLPETFEELSTPLAITATDLLSGRAVYLTRGNLHDALRATTAYPGALEPVPYEDMLLSDGGILNQLPVDAALFLGARQVLAVNVTAPDPLELQERRVLLWRREASLGPVRALRRAVEIMQAQLTDARVNLYRPDVQLRPQLGDIDLITFGRTEQAIAAGREAALTQLPRLLTLTPAPDADADVGGTPAQTPR</sequence>
<name>A0A7C9M7D5_9DEIO</name>
<dbReference type="PROSITE" id="PS51635">
    <property type="entry name" value="PNPLA"/>
    <property type="match status" value="1"/>
</dbReference>
<dbReference type="SUPFAM" id="SSF52151">
    <property type="entry name" value="FabD/lysophospholipase-like"/>
    <property type="match status" value="1"/>
</dbReference>
<dbReference type="Proteomes" id="UP000483286">
    <property type="component" value="Unassembled WGS sequence"/>
</dbReference>
<keyword evidence="7" id="KW-1185">Reference proteome</keyword>
<evidence type="ECO:0000313" key="7">
    <source>
        <dbReference type="Proteomes" id="UP000483286"/>
    </source>
</evidence>
<feature type="short sequence motif" description="DGA/G" evidence="4">
    <location>
        <begin position="149"/>
        <end position="151"/>
    </location>
</feature>
<evidence type="ECO:0000256" key="4">
    <source>
        <dbReference type="PROSITE-ProRule" id="PRU01161"/>
    </source>
</evidence>
<accession>A0A7C9M7D5</accession>
<dbReference type="InterPro" id="IPR050301">
    <property type="entry name" value="NTE"/>
</dbReference>
<evidence type="ECO:0000256" key="1">
    <source>
        <dbReference type="ARBA" id="ARBA00022801"/>
    </source>
</evidence>
<dbReference type="GO" id="GO:0016787">
    <property type="term" value="F:hydrolase activity"/>
    <property type="evidence" value="ECO:0007669"/>
    <property type="project" value="UniProtKB-UniRule"/>
</dbReference>
<feature type="active site" description="Nucleophile" evidence="4">
    <location>
        <position position="39"/>
    </location>
</feature>
<keyword evidence="1 4" id="KW-0378">Hydrolase</keyword>
<evidence type="ECO:0000256" key="2">
    <source>
        <dbReference type="ARBA" id="ARBA00022963"/>
    </source>
</evidence>
<evidence type="ECO:0000313" key="6">
    <source>
        <dbReference type="EMBL" id="MVN87805.1"/>
    </source>
</evidence>
<dbReference type="PANTHER" id="PTHR14226">
    <property type="entry name" value="NEUROPATHY TARGET ESTERASE/SWISS CHEESE D.MELANOGASTER"/>
    <property type="match status" value="1"/>
</dbReference>
<dbReference type="AlphaFoldDB" id="A0A7C9M7D5"/>
<dbReference type="InterPro" id="IPR002641">
    <property type="entry name" value="PNPLA_dom"/>
</dbReference>
<dbReference type="GO" id="GO:0016042">
    <property type="term" value="P:lipid catabolic process"/>
    <property type="evidence" value="ECO:0007669"/>
    <property type="project" value="UniProtKB-UniRule"/>
</dbReference>
<feature type="active site" description="Proton acceptor" evidence="4">
    <location>
        <position position="149"/>
    </location>
</feature>
<evidence type="ECO:0000256" key="3">
    <source>
        <dbReference type="ARBA" id="ARBA00023098"/>
    </source>
</evidence>
<feature type="domain" description="PNPLA" evidence="5">
    <location>
        <begin position="6"/>
        <end position="162"/>
    </location>
</feature>
<proteinExistence type="predicted"/>
<keyword evidence="3 4" id="KW-0443">Lipid metabolism</keyword>
<dbReference type="EMBL" id="WQLB01000019">
    <property type="protein sequence ID" value="MVN87805.1"/>
    <property type="molecule type" value="Genomic_DNA"/>
</dbReference>
<keyword evidence="2 4" id="KW-0442">Lipid degradation</keyword>
<dbReference type="Gene3D" id="3.40.1090.10">
    <property type="entry name" value="Cytosolic phospholipase A2 catalytic domain"/>
    <property type="match status" value="2"/>
</dbReference>
<protein>
    <submittedName>
        <fullName evidence="6">Patatin</fullName>
    </submittedName>
</protein>
<organism evidence="6 7">
    <name type="scientific">Deinococcus arboris</name>
    <dbReference type="NCBI Taxonomy" id="2682977"/>
    <lineage>
        <taxon>Bacteria</taxon>
        <taxon>Thermotogati</taxon>
        <taxon>Deinococcota</taxon>
        <taxon>Deinococci</taxon>
        <taxon>Deinococcales</taxon>
        <taxon>Deinococcaceae</taxon>
        <taxon>Deinococcus</taxon>
    </lineage>
</organism>
<evidence type="ECO:0000259" key="5">
    <source>
        <dbReference type="PROSITE" id="PS51635"/>
    </source>
</evidence>
<dbReference type="Pfam" id="PF01734">
    <property type="entry name" value="Patatin"/>
    <property type="match status" value="1"/>
</dbReference>
<comment type="caution">
    <text evidence="6">The sequence shown here is derived from an EMBL/GenBank/DDBJ whole genome shotgun (WGS) entry which is preliminary data.</text>
</comment>
<dbReference type="InterPro" id="IPR016035">
    <property type="entry name" value="Acyl_Trfase/lysoPLipase"/>
</dbReference>
<feature type="short sequence motif" description="GXGXXG" evidence="4">
    <location>
        <begin position="10"/>
        <end position="15"/>
    </location>
</feature>